<feature type="transmembrane region" description="Helical" evidence="1">
    <location>
        <begin position="6"/>
        <end position="28"/>
    </location>
</feature>
<sequence>MENLGGLWHLVSSVVTVASAVAALAPGLDDDRRVVALRRLVDLLALNVGLARPDRHRGPG</sequence>
<dbReference type="RefSeq" id="WP_066134542.1">
    <property type="nucleotide sequence ID" value="NZ_CP014525.1"/>
</dbReference>
<name>A0A143DEP9_9PROT</name>
<dbReference type="Proteomes" id="UP000076066">
    <property type="component" value="Chromosome"/>
</dbReference>
<evidence type="ECO:0000313" key="3">
    <source>
        <dbReference type="Proteomes" id="UP000076066"/>
    </source>
</evidence>
<dbReference type="STRING" id="1549855.AY555_05665"/>
<dbReference type="KEGG" id="hjo:AY555_05665"/>
<keyword evidence="1" id="KW-0472">Membrane</keyword>
<keyword evidence="1" id="KW-0812">Transmembrane</keyword>
<evidence type="ECO:0000256" key="1">
    <source>
        <dbReference type="SAM" id="Phobius"/>
    </source>
</evidence>
<keyword evidence="1" id="KW-1133">Transmembrane helix</keyword>
<dbReference type="EMBL" id="CP014525">
    <property type="protein sequence ID" value="AMW34753.1"/>
    <property type="molecule type" value="Genomic_DNA"/>
</dbReference>
<proteinExistence type="predicted"/>
<keyword evidence="3" id="KW-1185">Reference proteome</keyword>
<reference evidence="2 3" key="1">
    <citation type="submission" date="2016-02" db="EMBL/GenBank/DDBJ databases">
        <title>Complete Genome of H5569, the type strain of the newly described species Haematospirillium jordaniae.</title>
        <authorList>
            <person name="Nicholson A.C."/>
            <person name="Humrighouse B.W."/>
            <person name="Loparov V."/>
            <person name="McQuiston J.R."/>
        </authorList>
    </citation>
    <scope>NUCLEOTIDE SEQUENCE [LARGE SCALE GENOMIC DNA]</scope>
    <source>
        <strain evidence="2 3">H5569</strain>
    </source>
</reference>
<evidence type="ECO:0000313" key="2">
    <source>
        <dbReference type="EMBL" id="AMW34753.1"/>
    </source>
</evidence>
<accession>A0A143DEP9</accession>
<organism evidence="2 3">
    <name type="scientific">Haematospirillum jordaniae</name>
    <dbReference type="NCBI Taxonomy" id="1549855"/>
    <lineage>
        <taxon>Bacteria</taxon>
        <taxon>Pseudomonadati</taxon>
        <taxon>Pseudomonadota</taxon>
        <taxon>Alphaproteobacteria</taxon>
        <taxon>Rhodospirillales</taxon>
        <taxon>Novispirillaceae</taxon>
        <taxon>Haematospirillum</taxon>
    </lineage>
</organism>
<protein>
    <submittedName>
        <fullName evidence="2">Uncharacterized protein</fullName>
    </submittedName>
</protein>
<gene>
    <name evidence="2" type="ORF">AY555_05665</name>
</gene>
<dbReference type="AlphaFoldDB" id="A0A143DEP9"/>
<dbReference type="GeneID" id="53316640"/>